<proteinExistence type="predicted"/>
<name>A0A7Y0FPJ2_9BACT</name>
<reference evidence="1 2" key="1">
    <citation type="submission" date="2020-04" db="EMBL/GenBank/DDBJ databases">
        <title>Hymenobacter polaris sp. nov., isolated from Arctic soil.</title>
        <authorList>
            <person name="Dahal R.H."/>
        </authorList>
    </citation>
    <scope>NUCLEOTIDE SEQUENCE [LARGE SCALE GENOMIC DNA]</scope>
    <source>
        <strain evidence="1 2">RP-2-7</strain>
    </source>
</reference>
<dbReference type="RefSeq" id="WP_169533258.1">
    <property type="nucleotide sequence ID" value="NZ_JABBGH010000003.1"/>
</dbReference>
<gene>
    <name evidence="1" type="ORF">HHL22_20585</name>
</gene>
<accession>A0A7Y0FPJ2</accession>
<protein>
    <submittedName>
        <fullName evidence="1">Uncharacterized protein</fullName>
    </submittedName>
</protein>
<sequence>MTPFHTLDDNTLFTATYCWLHEEDTTGTKSLRTAIGTWRWEDVGSVQTLDPEQFKELDAPRCAVQAQGGWIYLRAEHDAVLAAWRAWRRKYTGYFLTFTQMN</sequence>
<organism evidence="1 2">
    <name type="scientific">Hymenobacter polaris</name>
    <dbReference type="NCBI Taxonomy" id="2682546"/>
    <lineage>
        <taxon>Bacteria</taxon>
        <taxon>Pseudomonadati</taxon>
        <taxon>Bacteroidota</taxon>
        <taxon>Cytophagia</taxon>
        <taxon>Cytophagales</taxon>
        <taxon>Hymenobacteraceae</taxon>
        <taxon>Hymenobacter</taxon>
    </lineage>
</organism>
<evidence type="ECO:0000313" key="1">
    <source>
        <dbReference type="EMBL" id="NML67605.1"/>
    </source>
</evidence>
<dbReference type="Proteomes" id="UP000559626">
    <property type="component" value="Unassembled WGS sequence"/>
</dbReference>
<comment type="caution">
    <text evidence="1">The sequence shown here is derived from an EMBL/GenBank/DDBJ whole genome shotgun (WGS) entry which is preliminary data.</text>
</comment>
<evidence type="ECO:0000313" key="2">
    <source>
        <dbReference type="Proteomes" id="UP000559626"/>
    </source>
</evidence>
<dbReference type="EMBL" id="JABBGH010000003">
    <property type="protein sequence ID" value="NML67605.1"/>
    <property type="molecule type" value="Genomic_DNA"/>
</dbReference>
<dbReference type="AlphaFoldDB" id="A0A7Y0FPJ2"/>
<keyword evidence="2" id="KW-1185">Reference proteome</keyword>